<dbReference type="GO" id="GO:0009725">
    <property type="term" value="P:response to hormone"/>
    <property type="evidence" value="ECO:0007669"/>
    <property type="project" value="TreeGrafter"/>
</dbReference>
<dbReference type="GO" id="GO:0003958">
    <property type="term" value="F:NADPH-hemoprotein reductase activity"/>
    <property type="evidence" value="ECO:0007669"/>
    <property type="project" value="UniProtKB-EC"/>
</dbReference>
<evidence type="ECO:0000313" key="3">
    <source>
        <dbReference type="Ensembl" id="ENSHHUP00000027986.1"/>
    </source>
</evidence>
<accession>A0A4W5LP76</accession>
<dbReference type="SUPFAM" id="SSF52343">
    <property type="entry name" value="Ferredoxin reductase-like, C-terminal NADP-linked domain"/>
    <property type="match status" value="1"/>
</dbReference>
<evidence type="ECO:0000313" key="4">
    <source>
        <dbReference type="Proteomes" id="UP000314982"/>
    </source>
</evidence>
<sequence length="64" mass="7439">MIDLSFLSPSLQVYVQHLLRTNKEDLWRQIHTDNAHIYICGDARNMARDVQTAFYEIAEELGGM</sequence>
<dbReference type="PANTHER" id="PTHR19384:SF17">
    <property type="entry name" value="NADPH--CYTOCHROME P450 REDUCTASE"/>
    <property type="match status" value="1"/>
</dbReference>
<dbReference type="GO" id="GO:0010181">
    <property type="term" value="F:FMN binding"/>
    <property type="evidence" value="ECO:0007669"/>
    <property type="project" value="TreeGrafter"/>
</dbReference>
<protein>
    <recommendedName>
        <fullName evidence="2">NADPH--hemoprotein reductase</fullName>
        <ecNumber evidence="2">1.6.2.4</ecNumber>
    </recommendedName>
</protein>
<dbReference type="GO" id="GO:0005829">
    <property type="term" value="C:cytosol"/>
    <property type="evidence" value="ECO:0007669"/>
    <property type="project" value="TreeGrafter"/>
</dbReference>
<dbReference type="AlphaFoldDB" id="A0A4W5LP76"/>
<dbReference type="Ensembl" id="ENSHHUT00000029109.1">
    <property type="protein sequence ID" value="ENSHHUP00000027986.1"/>
    <property type="gene ID" value="ENSHHUG00000017783.1"/>
</dbReference>
<name>A0A4W5LP76_9TELE</name>
<dbReference type="Gene3D" id="3.40.50.80">
    <property type="entry name" value="Nucleotide-binding domain of ferredoxin-NADP reductase (FNR) module"/>
    <property type="match status" value="1"/>
</dbReference>
<dbReference type="Proteomes" id="UP000314982">
    <property type="component" value="Unassembled WGS sequence"/>
</dbReference>
<dbReference type="InterPro" id="IPR039261">
    <property type="entry name" value="FNR_nucleotide-bd"/>
</dbReference>
<dbReference type="PANTHER" id="PTHR19384">
    <property type="entry name" value="NITRIC OXIDE SYNTHASE-RELATED"/>
    <property type="match status" value="1"/>
</dbReference>
<keyword evidence="1" id="KW-0285">Flavoprotein</keyword>
<proteinExistence type="predicted"/>
<organism evidence="3 4">
    <name type="scientific">Hucho hucho</name>
    <name type="common">huchen</name>
    <dbReference type="NCBI Taxonomy" id="62062"/>
    <lineage>
        <taxon>Eukaryota</taxon>
        <taxon>Metazoa</taxon>
        <taxon>Chordata</taxon>
        <taxon>Craniata</taxon>
        <taxon>Vertebrata</taxon>
        <taxon>Euteleostomi</taxon>
        <taxon>Actinopterygii</taxon>
        <taxon>Neopterygii</taxon>
        <taxon>Teleostei</taxon>
        <taxon>Protacanthopterygii</taxon>
        <taxon>Salmoniformes</taxon>
        <taxon>Salmonidae</taxon>
        <taxon>Salmoninae</taxon>
        <taxon>Hucho</taxon>
    </lineage>
</organism>
<dbReference type="GO" id="GO:0050660">
    <property type="term" value="F:flavin adenine dinucleotide binding"/>
    <property type="evidence" value="ECO:0007669"/>
    <property type="project" value="TreeGrafter"/>
</dbReference>
<dbReference type="GeneTree" id="ENSGT00940000156847"/>
<reference evidence="4" key="1">
    <citation type="submission" date="2018-06" db="EMBL/GenBank/DDBJ databases">
        <title>Genome assembly of Danube salmon.</title>
        <authorList>
            <person name="Macqueen D.J."/>
            <person name="Gundappa M.K."/>
        </authorList>
    </citation>
    <scope>NUCLEOTIDE SEQUENCE [LARGE SCALE GENOMIC DNA]</scope>
</reference>
<keyword evidence="4" id="KW-1185">Reference proteome</keyword>
<reference evidence="3" key="3">
    <citation type="submission" date="2025-09" db="UniProtKB">
        <authorList>
            <consortium name="Ensembl"/>
        </authorList>
    </citation>
    <scope>IDENTIFICATION</scope>
</reference>
<dbReference type="EC" id="1.6.2.4" evidence="2"/>
<evidence type="ECO:0000256" key="2">
    <source>
        <dbReference type="ARBA" id="ARBA00023797"/>
    </source>
</evidence>
<reference evidence="3" key="2">
    <citation type="submission" date="2025-08" db="UniProtKB">
        <authorList>
            <consortium name="Ensembl"/>
        </authorList>
    </citation>
    <scope>IDENTIFICATION</scope>
</reference>
<evidence type="ECO:0000256" key="1">
    <source>
        <dbReference type="ARBA" id="ARBA00022630"/>
    </source>
</evidence>